<reference evidence="1" key="1">
    <citation type="journal article" date="2022" name="bioRxiv">
        <title>Sequencing and chromosome-scale assembly of the giantPleurodeles waltlgenome.</title>
        <authorList>
            <person name="Brown T."/>
            <person name="Elewa A."/>
            <person name="Iarovenko S."/>
            <person name="Subramanian E."/>
            <person name="Araus A.J."/>
            <person name="Petzold A."/>
            <person name="Susuki M."/>
            <person name="Suzuki K.-i.T."/>
            <person name="Hayashi T."/>
            <person name="Toyoda A."/>
            <person name="Oliveira C."/>
            <person name="Osipova E."/>
            <person name="Leigh N.D."/>
            <person name="Simon A."/>
            <person name="Yun M.H."/>
        </authorList>
    </citation>
    <scope>NUCLEOTIDE SEQUENCE</scope>
    <source>
        <strain evidence="1">20211129_DDA</strain>
        <tissue evidence="1">Liver</tissue>
    </source>
</reference>
<keyword evidence="2" id="KW-1185">Reference proteome</keyword>
<sequence>VFKVIPRLLIVPLQRPLEMGRPSRNTTNSSDNCIGPSFILSKVAYLWHLLVPTYM</sequence>
<dbReference type="Proteomes" id="UP001066276">
    <property type="component" value="Chromosome 1_2"/>
</dbReference>
<feature type="non-terminal residue" evidence="1">
    <location>
        <position position="1"/>
    </location>
</feature>
<organism evidence="1 2">
    <name type="scientific">Pleurodeles waltl</name>
    <name type="common">Iberian ribbed newt</name>
    <dbReference type="NCBI Taxonomy" id="8319"/>
    <lineage>
        <taxon>Eukaryota</taxon>
        <taxon>Metazoa</taxon>
        <taxon>Chordata</taxon>
        <taxon>Craniata</taxon>
        <taxon>Vertebrata</taxon>
        <taxon>Euteleostomi</taxon>
        <taxon>Amphibia</taxon>
        <taxon>Batrachia</taxon>
        <taxon>Caudata</taxon>
        <taxon>Salamandroidea</taxon>
        <taxon>Salamandridae</taxon>
        <taxon>Pleurodelinae</taxon>
        <taxon>Pleurodeles</taxon>
    </lineage>
</organism>
<accession>A0AAV7W3J4</accession>
<feature type="non-terminal residue" evidence="1">
    <location>
        <position position="55"/>
    </location>
</feature>
<evidence type="ECO:0000313" key="2">
    <source>
        <dbReference type="Proteomes" id="UP001066276"/>
    </source>
</evidence>
<proteinExistence type="predicted"/>
<comment type="caution">
    <text evidence="1">The sequence shown here is derived from an EMBL/GenBank/DDBJ whole genome shotgun (WGS) entry which is preliminary data.</text>
</comment>
<name>A0AAV7W3J4_PLEWA</name>
<protein>
    <submittedName>
        <fullName evidence="1">Uncharacterized protein</fullName>
    </submittedName>
</protein>
<gene>
    <name evidence="1" type="ORF">NDU88_002603</name>
</gene>
<dbReference type="EMBL" id="JANPWB010000002">
    <property type="protein sequence ID" value="KAJ1207211.1"/>
    <property type="molecule type" value="Genomic_DNA"/>
</dbReference>
<dbReference type="AlphaFoldDB" id="A0AAV7W3J4"/>
<evidence type="ECO:0000313" key="1">
    <source>
        <dbReference type="EMBL" id="KAJ1207211.1"/>
    </source>
</evidence>